<dbReference type="GO" id="GO:0004672">
    <property type="term" value="F:protein kinase activity"/>
    <property type="evidence" value="ECO:0007669"/>
    <property type="project" value="InterPro"/>
</dbReference>
<feature type="binding site" evidence="5">
    <location>
        <position position="36"/>
    </location>
    <ligand>
        <name>ATP</name>
        <dbReference type="ChEBI" id="CHEBI:30616"/>
    </ligand>
</feature>
<protein>
    <submittedName>
        <fullName evidence="7">Protein kinase-like protein</fullName>
    </submittedName>
</protein>
<evidence type="ECO:0000259" key="6">
    <source>
        <dbReference type="PROSITE" id="PS50011"/>
    </source>
</evidence>
<accession>A0A559TG79</accession>
<dbReference type="InterPro" id="IPR011009">
    <property type="entry name" value="Kinase-like_dom_sf"/>
</dbReference>
<organism evidence="7 8">
    <name type="scientific">Rhizobium mongolense USDA 1844</name>
    <dbReference type="NCBI Taxonomy" id="1079460"/>
    <lineage>
        <taxon>Bacteria</taxon>
        <taxon>Pseudomonadati</taxon>
        <taxon>Pseudomonadota</taxon>
        <taxon>Alphaproteobacteria</taxon>
        <taxon>Hyphomicrobiales</taxon>
        <taxon>Rhizobiaceae</taxon>
        <taxon>Rhizobium/Agrobacterium group</taxon>
        <taxon>Rhizobium</taxon>
    </lineage>
</organism>
<sequence>MADLLSSLKITDKLGNGHFGEVFRGSDDVRPQLAVKVIRSKANDTPERWEQRKANLIKEGSNLQKAAHEHVVQVHYINKAPTEDAIYLAMELCEGGSLQGQYDAGPMTSGEVHKIATHVCHGLGSLHHRDMLHRDLKPGNILVDKKGTVKLGDFGLVTDDLLLRYPP</sequence>
<dbReference type="GO" id="GO:0005524">
    <property type="term" value="F:ATP binding"/>
    <property type="evidence" value="ECO:0007669"/>
    <property type="project" value="UniProtKB-UniRule"/>
</dbReference>
<proteinExistence type="predicted"/>
<dbReference type="InterPro" id="IPR008271">
    <property type="entry name" value="Ser/Thr_kinase_AS"/>
</dbReference>
<keyword evidence="1" id="KW-0808">Transferase</keyword>
<feature type="domain" description="Protein kinase" evidence="6">
    <location>
        <begin position="8"/>
        <end position="167"/>
    </location>
</feature>
<dbReference type="InterPro" id="IPR017441">
    <property type="entry name" value="Protein_kinase_ATP_BS"/>
</dbReference>
<keyword evidence="2 5" id="KW-0547">Nucleotide-binding</keyword>
<name>A0A559TG79_9HYPH</name>
<dbReference type="InterPro" id="IPR000719">
    <property type="entry name" value="Prot_kinase_dom"/>
</dbReference>
<reference evidence="7 8" key="1">
    <citation type="submission" date="2019-06" db="EMBL/GenBank/DDBJ databases">
        <title>Pac Bio to generate improved reference genome sequences for organisms with transposon mutant libraries (support for FEBA project).</title>
        <authorList>
            <person name="Blow M."/>
        </authorList>
    </citation>
    <scope>NUCLEOTIDE SEQUENCE [LARGE SCALE GENOMIC DNA]</scope>
    <source>
        <strain evidence="7 8">USDA 1844</strain>
    </source>
</reference>
<evidence type="ECO:0000313" key="7">
    <source>
        <dbReference type="EMBL" id="TVZ73619.1"/>
    </source>
</evidence>
<evidence type="ECO:0000256" key="1">
    <source>
        <dbReference type="ARBA" id="ARBA00022679"/>
    </source>
</evidence>
<keyword evidence="3 7" id="KW-0418">Kinase</keyword>
<dbReference type="InterPro" id="IPR050538">
    <property type="entry name" value="MAP_kinase_kinase_kinase"/>
</dbReference>
<dbReference type="PANTHER" id="PTHR48016">
    <property type="entry name" value="MAP KINASE KINASE KINASE SSK2-RELATED-RELATED"/>
    <property type="match status" value="1"/>
</dbReference>
<evidence type="ECO:0000256" key="3">
    <source>
        <dbReference type="ARBA" id="ARBA00022777"/>
    </source>
</evidence>
<dbReference type="EMBL" id="VISO01000002">
    <property type="protein sequence ID" value="TVZ73619.1"/>
    <property type="molecule type" value="Genomic_DNA"/>
</dbReference>
<evidence type="ECO:0000313" key="8">
    <source>
        <dbReference type="Proteomes" id="UP000319824"/>
    </source>
</evidence>
<gene>
    <name evidence="7" type="ORF">BCL32_1865</name>
</gene>
<dbReference type="SMART" id="SM00220">
    <property type="entry name" value="S_TKc"/>
    <property type="match status" value="1"/>
</dbReference>
<evidence type="ECO:0000256" key="4">
    <source>
        <dbReference type="ARBA" id="ARBA00022840"/>
    </source>
</evidence>
<dbReference type="Pfam" id="PF00069">
    <property type="entry name" value="Pkinase"/>
    <property type="match status" value="1"/>
</dbReference>
<dbReference type="Proteomes" id="UP000319824">
    <property type="component" value="Unassembled WGS sequence"/>
</dbReference>
<dbReference type="PROSITE" id="PS00107">
    <property type="entry name" value="PROTEIN_KINASE_ATP"/>
    <property type="match status" value="1"/>
</dbReference>
<dbReference type="RefSeq" id="WP_022712612.1">
    <property type="nucleotide sequence ID" value="NZ_ATTQ01000001.1"/>
</dbReference>
<dbReference type="PROSITE" id="PS00108">
    <property type="entry name" value="PROTEIN_KINASE_ST"/>
    <property type="match status" value="1"/>
</dbReference>
<dbReference type="PROSITE" id="PS50011">
    <property type="entry name" value="PROTEIN_KINASE_DOM"/>
    <property type="match status" value="1"/>
</dbReference>
<dbReference type="AlphaFoldDB" id="A0A559TG79"/>
<dbReference type="SUPFAM" id="SSF56112">
    <property type="entry name" value="Protein kinase-like (PK-like)"/>
    <property type="match status" value="1"/>
</dbReference>
<comment type="caution">
    <text evidence="7">The sequence shown here is derived from an EMBL/GenBank/DDBJ whole genome shotgun (WGS) entry which is preliminary data.</text>
</comment>
<evidence type="ECO:0000256" key="5">
    <source>
        <dbReference type="PROSITE-ProRule" id="PRU10141"/>
    </source>
</evidence>
<dbReference type="Gene3D" id="1.10.510.10">
    <property type="entry name" value="Transferase(Phosphotransferase) domain 1"/>
    <property type="match status" value="1"/>
</dbReference>
<keyword evidence="4 5" id="KW-0067">ATP-binding</keyword>
<dbReference type="PANTHER" id="PTHR48016:SF56">
    <property type="entry name" value="MAPKK KINASE"/>
    <property type="match status" value="1"/>
</dbReference>
<evidence type="ECO:0000256" key="2">
    <source>
        <dbReference type="ARBA" id="ARBA00022741"/>
    </source>
</evidence>